<dbReference type="SMART" id="SM00389">
    <property type="entry name" value="HOX"/>
    <property type="match status" value="1"/>
</dbReference>
<keyword evidence="3" id="KW-0175">Coiled coil</keyword>
<dbReference type="PROSITE" id="PS50071">
    <property type="entry name" value="HOMEOBOX_2"/>
    <property type="match status" value="1"/>
</dbReference>
<name>A0ABN7SFR3_OIKDI</name>
<feature type="DNA-binding region" description="Homeobox" evidence="1">
    <location>
        <begin position="4"/>
        <end position="63"/>
    </location>
</feature>
<proteinExistence type="predicted"/>
<evidence type="ECO:0000256" key="3">
    <source>
        <dbReference type="SAM" id="Coils"/>
    </source>
</evidence>
<dbReference type="InterPro" id="IPR001356">
    <property type="entry name" value="HD"/>
</dbReference>
<dbReference type="SUPFAM" id="SSF46689">
    <property type="entry name" value="Homeodomain-like"/>
    <property type="match status" value="1"/>
</dbReference>
<feature type="coiled-coil region" evidence="3">
    <location>
        <begin position="124"/>
        <end position="151"/>
    </location>
</feature>
<evidence type="ECO:0000313" key="6">
    <source>
        <dbReference type="EMBL" id="CAG5099193.1"/>
    </source>
</evidence>
<feature type="domain" description="Homeobox" evidence="5">
    <location>
        <begin position="2"/>
        <end position="62"/>
    </location>
</feature>
<dbReference type="InterPro" id="IPR009057">
    <property type="entry name" value="Homeodomain-like_sf"/>
</dbReference>
<feature type="compositionally biased region" description="Basic and acidic residues" evidence="4">
    <location>
        <begin position="74"/>
        <end position="88"/>
    </location>
</feature>
<accession>A0ABN7SFR3</accession>
<dbReference type="Pfam" id="PF00046">
    <property type="entry name" value="Homeodomain"/>
    <property type="match status" value="1"/>
</dbReference>
<evidence type="ECO:0000259" key="5">
    <source>
        <dbReference type="PROSITE" id="PS50071"/>
    </source>
</evidence>
<dbReference type="Gene3D" id="1.10.10.60">
    <property type="entry name" value="Homeodomain-like"/>
    <property type="match status" value="1"/>
</dbReference>
<evidence type="ECO:0000256" key="2">
    <source>
        <dbReference type="RuleBase" id="RU000682"/>
    </source>
</evidence>
<feature type="region of interest" description="Disordered" evidence="4">
    <location>
        <begin position="62"/>
        <end position="108"/>
    </location>
</feature>
<protein>
    <submittedName>
        <fullName evidence="6">Oidioi.mRNA.OKI2018_I69.XSR.g16332.t1.cds</fullName>
    </submittedName>
</protein>
<gene>
    <name evidence="6" type="ORF">OKIOD_LOCUS7890</name>
</gene>
<evidence type="ECO:0000256" key="4">
    <source>
        <dbReference type="SAM" id="MobiDB-lite"/>
    </source>
</evidence>
<evidence type="ECO:0000256" key="1">
    <source>
        <dbReference type="PROSITE-ProRule" id="PRU00108"/>
    </source>
</evidence>
<keyword evidence="1 2" id="KW-0371">Homeobox</keyword>
<dbReference type="Proteomes" id="UP001158576">
    <property type="component" value="Chromosome XSR"/>
</dbReference>
<dbReference type="EMBL" id="OU015569">
    <property type="protein sequence ID" value="CAG5099193.1"/>
    <property type="molecule type" value="Genomic_DNA"/>
</dbReference>
<keyword evidence="7" id="KW-1185">Reference proteome</keyword>
<organism evidence="6 7">
    <name type="scientific">Oikopleura dioica</name>
    <name type="common">Tunicate</name>
    <dbReference type="NCBI Taxonomy" id="34765"/>
    <lineage>
        <taxon>Eukaryota</taxon>
        <taxon>Metazoa</taxon>
        <taxon>Chordata</taxon>
        <taxon>Tunicata</taxon>
        <taxon>Appendicularia</taxon>
        <taxon>Copelata</taxon>
        <taxon>Oikopleuridae</taxon>
        <taxon>Oikopleura</taxon>
    </lineage>
</organism>
<comment type="subcellular location">
    <subcellularLocation>
        <location evidence="1 2">Nucleus</location>
    </subcellularLocation>
</comment>
<evidence type="ECO:0000313" key="7">
    <source>
        <dbReference type="Proteomes" id="UP001158576"/>
    </source>
</evidence>
<keyword evidence="1 2" id="KW-0238">DNA-binding</keyword>
<sequence>MPPKKRKLSVVSKETREQLIEFFDENPYPSTQEKQKLASDLDIPISSVSQWFNKRRFDKKKKNETLGTSFTGTPRRESARTSARKETTPGDQILENAASSPESDLKAEKRSRYMRLFNDHRMASREHAQDIMDLQEEIMRLQQKLAEKMRLHKSETEMIDRIKENARVENIELSESDDDQSEEEDNIVSLLNIKGESIDAYN</sequence>
<dbReference type="CDD" id="cd00086">
    <property type="entry name" value="homeodomain"/>
    <property type="match status" value="1"/>
</dbReference>
<reference evidence="6 7" key="1">
    <citation type="submission" date="2021-04" db="EMBL/GenBank/DDBJ databases">
        <authorList>
            <person name="Bliznina A."/>
        </authorList>
    </citation>
    <scope>NUCLEOTIDE SEQUENCE [LARGE SCALE GENOMIC DNA]</scope>
</reference>
<keyword evidence="1 2" id="KW-0539">Nucleus</keyword>